<gene>
    <name evidence="1" type="ORF">JRJ22_01040</name>
</gene>
<keyword evidence="2" id="KW-1185">Reference proteome</keyword>
<name>A0ABX7LAV4_9BACL</name>
<dbReference type="EMBL" id="CP070969">
    <property type="protein sequence ID" value="QSF45293.1"/>
    <property type="molecule type" value="Genomic_DNA"/>
</dbReference>
<evidence type="ECO:0000313" key="1">
    <source>
        <dbReference type="EMBL" id="QSF45293.1"/>
    </source>
</evidence>
<reference evidence="1 2" key="1">
    <citation type="submission" date="2021-02" db="EMBL/GenBank/DDBJ databases">
        <title>Paenibacillus tianjinensis sp. nov.</title>
        <authorList>
            <person name="Liu H."/>
        </authorList>
    </citation>
    <scope>NUCLEOTIDE SEQUENCE [LARGE SCALE GENOMIC DNA]</scope>
    <source>
        <strain evidence="1 2">TB2019</strain>
    </source>
</reference>
<sequence length="65" mass="7704">MKASSEFIKQLELLFEQYEKEVLEKQQDGILEEKTAKTYLLHSNNFVRWCRNDFVPGARKAGIRK</sequence>
<accession>A0ABX7LAV4</accession>
<proteinExistence type="predicted"/>
<dbReference type="RefSeq" id="WP_206102757.1">
    <property type="nucleotide sequence ID" value="NZ_CP070969.1"/>
</dbReference>
<organism evidence="1 2">
    <name type="scientific">Paenibacillus tianjinensis</name>
    <dbReference type="NCBI Taxonomy" id="2810347"/>
    <lineage>
        <taxon>Bacteria</taxon>
        <taxon>Bacillati</taxon>
        <taxon>Bacillota</taxon>
        <taxon>Bacilli</taxon>
        <taxon>Bacillales</taxon>
        <taxon>Paenibacillaceae</taxon>
        <taxon>Paenibacillus</taxon>
    </lineage>
</organism>
<protein>
    <submittedName>
        <fullName evidence="1">Uncharacterized protein</fullName>
    </submittedName>
</protein>
<dbReference type="Proteomes" id="UP000663452">
    <property type="component" value="Chromosome"/>
</dbReference>
<evidence type="ECO:0000313" key="2">
    <source>
        <dbReference type="Proteomes" id="UP000663452"/>
    </source>
</evidence>